<evidence type="ECO:0000256" key="4">
    <source>
        <dbReference type="ARBA" id="ARBA00022552"/>
    </source>
</evidence>
<feature type="compositionally biased region" description="Basic residues" evidence="10">
    <location>
        <begin position="50"/>
        <end position="70"/>
    </location>
</feature>
<dbReference type="GO" id="GO:0006364">
    <property type="term" value="P:rRNA processing"/>
    <property type="evidence" value="ECO:0007669"/>
    <property type="project" value="UniProtKB-KW"/>
</dbReference>
<dbReference type="InterPro" id="IPR047021">
    <property type="entry name" value="REXO1/3/4-like"/>
</dbReference>
<evidence type="ECO:0000256" key="2">
    <source>
        <dbReference type="ARBA" id="ARBA00010489"/>
    </source>
</evidence>
<sequence length="296" mass="33694">MCAPQSKVNICNETAIQIRNMTEEEIINPKKQSQFRNNFSPTTKKNNATSKKHKNKNKKSPKKKSKKQKQKQQQNKPAEQQQLTLEEQGRYVALDCEFVGVGPGGYESALARVSLVDWNNAVLLDTHVRVSESTPVTDYRTFVSGVREEHLQPDVAMESEKCIAIVKKLLQGRILVGHGLKNDLTVLGITHPWYNTRDTAKYEPFMKKAKKVTDSISTSTSTLPRSRKLKDLALTKLDRVIQKEGESHCSIEDSIAALDLYKKARGKWEKVMEYKVGRTQEIECDDAMHFMLLNEE</sequence>
<evidence type="ECO:0000256" key="6">
    <source>
        <dbReference type="ARBA" id="ARBA00022801"/>
    </source>
</evidence>
<dbReference type="GO" id="GO:0003676">
    <property type="term" value="F:nucleic acid binding"/>
    <property type="evidence" value="ECO:0007669"/>
    <property type="project" value="InterPro"/>
</dbReference>
<dbReference type="InterPro" id="IPR013520">
    <property type="entry name" value="Ribonucl_H"/>
</dbReference>
<dbReference type="SMART" id="SM00479">
    <property type="entry name" value="EXOIII"/>
    <property type="match status" value="1"/>
</dbReference>
<keyword evidence="6" id="KW-0378">Hydrolase</keyword>
<name>A0A7S3VB66_9STRA</name>
<evidence type="ECO:0000256" key="10">
    <source>
        <dbReference type="SAM" id="MobiDB-lite"/>
    </source>
</evidence>
<comment type="function">
    <text evidence="9">Exoribonuclease involved in ribosome biosynthesis. Involved in the processing of ITS1, the internal transcribed spacer localized between the 18S and 5.8S rRNAs.</text>
</comment>
<dbReference type="InterPro" id="IPR036397">
    <property type="entry name" value="RNaseH_sf"/>
</dbReference>
<feature type="region of interest" description="Disordered" evidence="10">
    <location>
        <begin position="23"/>
        <end position="84"/>
    </location>
</feature>
<dbReference type="GO" id="GO:0008408">
    <property type="term" value="F:3'-5' exonuclease activity"/>
    <property type="evidence" value="ECO:0007669"/>
    <property type="project" value="InterPro"/>
</dbReference>
<dbReference type="PANTHER" id="PTHR12801:SF45">
    <property type="entry name" value="RNA EXONUCLEASE 4"/>
    <property type="match status" value="1"/>
</dbReference>
<dbReference type="SUPFAM" id="SSF53098">
    <property type="entry name" value="Ribonuclease H-like"/>
    <property type="match status" value="1"/>
</dbReference>
<evidence type="ECO:0000256" key="7">
    <source>
        <dbReference type="ARBA" id="ARBA00022839"/>
    </source>
</evidence>
<evidence type="ECO:0000256" key="1">
    <source>
        <dbReference type="ARBA" id="ARBA00004123"/>
    </source>
</evidence>
<accession>A0A7S3VB66</accession>
<keyword evidence="5" id="KW-0540">Nuclease</keyword>
<dbReference type="PANTHER" id="PTHR12801">
    <property type="entry name" value="RNA EXONUCLEASE REXO1 / RECO3 FAMILY MEMBER-RELATED"/>
    <property type="match status" value="1"/>
</dbReference>
<dbReference type="EMBL" id="HBIO01017224">
    <property type="protein sequence ID" value="CAE0468390.1"/>
    <property type="molecule type" value="Transcribed_RNA"/>
</dbReference>
<keyword evidence="8" id="KW-0539">Nucleus</keyword>
<dbReference type="CDD" id="cd06144">
    <property type="entry name" value="REX4_like"/>
    <property type="match status" value="1"/>
</dbReference>
<gene>
    <name evidence="12" type="ORF">CDEB00056_LOCUS13243</name>
</gene>
<evidence type="ECO:0000256" key="9">
    <source>
        <dbReference type="ARBA" id="ARBA00025599"/>
    </source>
</evidence>
<evidence type="ECO:0000259" key="11">
    <source>
        <dbReference type="SMART" id="SM00479"/>
    </source>
</evidence>
<dbReference type="Pfam" id="PF00929">
    <property type="entry name" value="RNase_T"/>
    <property type="match status" value="1"/>
</dbReference>
<feature type="domain" description="Exonuclease" evidence="11">
    <location>
        <begin position="90"/>
        <end position="270"/>
    </location>
</feature>
<comment type="subcellular location">
    <subcellularLocation>
        <location evidence="1">Nucleus</location>
    </subcellularLocation>
</comment>
<protein>
    <recommendedName>
        <fullName evidence="3">RNA exonuclease 4</fullName>
    </recommendedName>
</protein>
<organism evidence="12">
    <name type="scientific">Chaetoceros debilis</name>
    <dbReference type="NCBI Taxonomy" id="122233"/>
    <lineage>
        <taxon>Eukaryota</taxon>
        <taxon>Sar</taxon>
        <taxon>Stramenopiles</taxon>
        <taxon>Ochrophyta</taxon>
        <taxon>Bacillariophyta</taxon>
        <taxon>Coscinodiscophyceae</taxon>
        <taxon>Chaetocerotophycidae</taxon>
        <taxon>Chaetocerotales</taxon>
        <taxon>Chaetocerotaceae</taxon>
        <taxon>Chaetoceros</taxon>
    </lineage>
</organism>
<keyword evidence="7" id="KW-0269">Exonuclease</keyword>
<dbReference type="GO" id="GO:0005634">
    <property type="term" value="C:nucleus"/>
    <property type="evidence" value="ECO:0007669"/>
    <property type="project" value="UniProtKB-SubCell"/>
</dbReference>
<reference evidence="12" key="1">
    <citation type="submission" date="2021-01" db="EMBL/GenBank/DDBJ databases">
        <authorList>
            <person name="Corre E."/>
            <person name="Pelletier E."/>
            <person name="Niang G."/>
            <person name="Scheremetjew M."/>
            <person name="Finn R."/>
            <person name="Kale V."/>
            <person name="Holt S."/>
            <person name="Cochrane G."/>
            <person name="Meng A."/>
            <person name="Brown T."/>
            <person name="Cohen L."/>
        </authorList>
    </citation>
    <scope>NUCLEOTIDE SEQUENCE</scope>
    <source>
        <strain evidence="12">MM31A-1</strain>
    </source>
</reference>
<dbReference type="InterPro" id="IPR012337">
    <property type="entry name" value="RNaseH-like_sf"/>
</dbReference>
<evidence type="ECO:0000313" key="12">
    <source>
        <dbReference type="EMBL" id="CAE0468390.1"/>
    </source>
</evidence>
<evidence type="ECO:0000256" key="3">
    <source>
        <dbReference type="ARBA" id="ARBA00016937"/>
    </source>
</evidence>
<dbReference type="InterPro" id="IPR037431">
    <property type="entry name" value="REX4_DEDDh_dom"/>
</dbReference>
<comment type="similarity">
    <text evidence="2">Belongs to the REXO4 family.</text>
</comment>
<dbReference type="Gene3D" id="3.30.420.10">
    <property type="entry name" value="Ribonuclease H-like superfamily/Ribonuclease H"/>
    <property type="match status" value="1"/>
</dbReference>
<evidence type="ECO:0000256" key="8">
    <source>
        <dbReference type="ARBA" id="ARBA00023242"/>
    </source>
</evidence>
<proteinExistence type="inferred from homology"/>
<evidence type="ECO:0000256" key="5">
    <source>
        <dbReference type="ARBA" id="ARBA00022722"/>
    </source>
</evidence>
<feature type="compositionally biased region" description="Polar residues" evidence="10">
    <location>
        <begin position="30"/>
        <end position="40"/>
    </location>
</feature>
<dbReference type="AlphaFoldDB" id="A0A7S3VB66"/>
<keyword evidence="4" id="KW-0698">rRNA processing</keyword>